<dbReference type="Pfam" id="PF22124">
    <property type="entry name" value="Glyco_hydro_95_cat"/>
    <property type="match status" value="1"/>
</dbReference>
<dbReference type="InterPro" id="IPR054363">
    <property type="entry name" value="GH95_cat"/>
</dbReference>
<evidence type="ECO:0000313" key="3">
    <source>
        <dbReference type="EMBL" id="MPN11106.1"/>
    </source>
</evidence>
<name>A0A645FBW2_9ZZZZ</name>
<dbReference type="Pfam" id="PF14498">
    <property type="entry name" value="Glyco_hyd_65N_2"/>
    <property type="match status" value="1"/>
</dbReference>
<dbReference type="SUPFAM" id="SSF48208">
    <property type="entry name" value="Six-hairpin glycosidases"/>
    <property type="match status" value="1"/>
</dbReference>
<dbReference type="PANTHER" id="PTHR31084">
    <property type="entry name" value="ALPHA-L-FUCOSIDASE 2"/>
    <property type="match status" value="1"/>
</dbReference>
<dbReference type="GO" id="GO:0004560">
    <property type="term" value="F:alpha-L-fucosidase activity"/>
    <property type="evidence" value="ECO:0007669"/>
    <property type="project" value="TreeGrafter"/>
</dbReference>
<dbReference type="InterPro" id="IPR027414">
    <property type="entry name" value="GH95_N_dom"/>
</dbReference>
<feature type="domain" description="Glycosyl hydrolase family 95 N-terminal" evidence="1">
    <location>
        <begin position="2"/>
        <end position="139"/>
    </location>
</feature>
<dbReference type="Gene3D" id="2.70.98.50">
    <property type="entry name" value="putative glycoside hydrolase family protein from bacillus halodurans"/>
    <property type="match status" value="1"/>
</dbReference>
<dbReference type="InterPro" id="IPR008928">
    <property type="entry name" value="6-hairpin_glycosidase_sf"/>
</dbReference>
<accession>A0A645FBW2</accession>
<comment type="caution">
    <text evidence="3">The sequence shown here is derived from an EMBL/GenBank/DDBJ whole genome shotgun (WGS) entry which is preliminary data.</text>
</comment>
<evidence type="ECO:0000259" key="2">
    <source>
        <dbReference type="Pfam" id="PF22124"/>
    </source>
</evidence>
<protein>
    <submittedName>
        <fullName evidence="3">Uncharacterized protein</fullName>
    </submittedName>
</protein>
<dbReference type="GO" id="GO:0005975">
    <property type="term" value="P:carbohydrate metabolic process"/>
    <property type="evidence" value="ECO:0007669"/>
    <property type="project" value="InterPro"/>
</dbReference>
<dbReference type="PANTHER" id="PTHR31084:SF0">
    <property type="entry name" value="ALPHA-L-FUCOSIDASE 2"/>
    <property type="match status" value="1"/>
</dbReference>
<sequence length="288" mass="33267">MDISNAVSSVQYTKDGITYKRTYFLSNPDNVLVAKFTNDSANGKDYIITFESPLHTMTSADQNYYVIDGECPVRIDVDNHDYTPENFYQYDKHEKGICFRGIVKVFDDSADIYYLDDKIVINNSKSLVLYFTAETSFNGYDRHPSLDGKPYKDKCFEAIDNAASKGYEHLLDAHIKDYKKYYDRVSIDLCGKEVSAVETDVRLRNFQTDQSDLNLYALLFNYGRYLTISASRENTQPMNLQGIWNDKAVPPWNSNYTVNINTQMNYWPTLICDLAELNQPLIDFVRDI</sequence>
<proteinExistence type="predicted"/>
<feature type="domain" description="Glycosyl hydrolase family 95 catalytic" evidence="2">
    <location>
        <begin position="166"/>
        <end position="287"/>
    </location>
</feature>
<dbReference type="AlphaFoldDB" id="A0A645FBW2"/>
<organism evidence="3">
    <name type="scientific">bioreactor metagenome</name>
    <dbReference type="NCBI Taxonomy" id="1076179"/>
    <lineage>
        <taxon>unclassified sequences</taxon>
        <taxon>metagenomes</taxon>
        <taxon>ecological metagenomes</taxon>
    </lineage>
</organism>
<evidence type="ECO:0000259" key="1">
    <source>
        <dbReference type="Pfam" id="PF14498"/>
    </source>
</evidence>
<gene>
    <name evidence="3" type="ORF">SDC9_158407</name>
</gene>
<dbReference type="EMBL" id="VSSQ01057304">
    <property type="protein sequence ID" value="MPN11106.1"/>
    <property type="molecule type" value="Genomic_DNA"/>
</dbReference>
<reference evidence="3" key="1">
    <citation type="submission" date="2019-08" db="EMBL/GenBank/DDBJ databases">
        <authorList>
            <person name="Kucharzyk K."/>
            <person name="Murdoch R.W."/>
            <person name="Higgins S."/>
            <person name="Loffler F."/>
        </authorList>
    </citation>
    <scope>NUCLEOTIDE SEQUENCE</scope>
</reference>